<evidence type="ECO:0000259" key="10">
    <source>
        <dbReference type="PROSITE" id="PS51779"/>
    </source>
</evidence>
<dbReference type="HAMAP" id="MF_00911">
    <property type="entry name" value="FtsQ_subfam"/>
    <property type="match status" value="1"/>
</dbReference>
<protein>
    <recommendedName>
        <fullName evidence="9">Cell division protein FtsQ</fullName>
    </recommendedName>
</protein>
<feature type="domain" description="POTRA" evidence="10">
    <location>
        <begin position="49"/>
        <end position="117"/>
    </location>
</feature>
<dbReference type="STRING" id="1215343.B488_05950"/>
<dbReference type="InterPro" id="IPR034746">
    <property type="entry name" value="POTRA"/>
</dbReference>
<evidence type="ECO:0000256" key="9">
    <source>
        <dbReference type="HAMAP-Rule" id="MF_00911"/>
    </source>
</evidence>
<keyword evidence="2 9" id="KW-1003">Cell membrane</keyword>
<keyword evidence="3 9" id="KW-0997">Cell inner membrane</keyword>
<dbReference type="PROSITE" id="PS51779">
    <property type="entry name" value="POTRA"/>
    <property type="match status" value="1"/>
</dbReference>
<dbReference type="HOGENOM" id="CLU_061141_2_0_5"/>
<gene>
    <name evidence="9" type="primary">ftsQ</name>
    <name evidence="11" type="ordered locus">B488_05950</name>
</gene>
<keyword evidence="7 9" id="KW-0472">Membrane</keyword>
<keyword evidence="8 9" id="KW-0131">Cell cycle</keyword>
<comment type="subcellular location">
    <subcellularLocation>
        <location evidence="9">Cell inner membrane</location>
        <topology evidence="9">Single-pass type II membrane protein</topology>
    </subcellularLocation>
    <subcellularLocation>
        <location evidence="1">Membrane</location>
    </subcellularLocation>
    <text evidence="9">Localizes to the division septum.</text>
</comment>
<evidence type="ECO:0000256" key="4">
    <source>
        <dbReference type="ARBA" id="ARBA00022618"/>
    </source>
</evidence>
<dbReference type="RefSeq" id="WP_015273014.1">
    <property type="nucleotide sequence ID" value="NC_019907.1"/>
</dbReference>
<keyword evidence="6 9" id="KW-1133">Transmembrane helix</keyword>
<dbReference type="GO" id="GO:0005886">
    <property type="term" value="C:plasma membrane"/>
    <property type="evidence" value="ECO:0007669"/>
    <property type="project" value="UniProtKB-SubCell"/>
</dbReference>
<dbReference type="InterPro" id="IPR013685">
    <property type="entry name" value="POTRA_FtsQ_type"/>
</dbReference>
<dbReference type="PANTHER" id="PTHR35851:SF1">
    <property type="entry name" value="CELL DIVISION PROTEIN FTSQ"/>
    <property type="match status" value="1"/>
</dbReference>
<sequence>MINFVLYHIPSSTGLISAIFFYIGVGLYGMSLGGHQKLVMKTISSYTGLFIENIKVSGNIETSESDVLQLLSLNELTSILEFDVAVARQKLSMLPWIKDIEVRKVYPNTIEIRIAERTASAIWQYDSNLSLIDKTGKLIVPLTDKRFMNLPVLVGRDAEKTISSFDKQFIIWPAIKERIKAYVWVASRRWDLYLYNGIIIKLPEDGVDLALLRLLEMEKKYNILERDISVVDLRLSDRMTVRLTPDALVRRQAVIDERKRIKNKGYHGT</sequence>
<dbReference type="eggNOG" id="COG1589">
    <property type="taxonomic scope" value="Bacteria"/>
</dbReference>
<keyword evidence="4 9" id="KW-0132">Cell division</keyword>
<dbReference type="GO" id="GO:0032153">
    <property type="term" value="C:cell division site"/>
    <property type="evidence" value="ECO:0007669"/>
    <property type="project" value="UniProtKB-UniRule"/>
</dbReference>
<evidence type="ECO:0000256" key="7">
    <source>
        <dbReference type="ARBA" id="ARBA00023136"/>
    </source>
</evidence>
<dbReference type="PATRIC" id="fig|1215343.11.peg.605"/>
<evidence type="ECO:0000313" key="12">
    <source>
        <dbReference type="Proteomes" id="UP000010799"/>
    </source>
</evidence>
<dbReference type="GO" id="GO:0090529">
    <property type="term" value="P:cell septum assembly"/>
    <property type="evidence" value="ECO:0007669"/>
    <property type="project" value="InterPro"/>
</dbReference>
<accession>L0EUF6</accession>
<dbReference type="InterPro" id="IPR045335">
    <property type="entry name" value="FtsQ_C_sf"/>
</dbReference>
<reference evidence="11 12" key="1">
    <citation type="journal article" date="2012" name="Stand. Genomic Sci.">
        <title>Complete genome sequence of Liberibacter crescens BT-1.</title>
        <authorList>
            <person name="Leonard M.T."/>
            <person name="Fagen J.R."/>
            <person name="Davis-Richardson A.G."/>
            <person name="Davis M.J."/>
            <person name="Triplett E.W."/>
        </authorList>
    </citation>
    <scope>NUCLEOTIDE SEQUENCE [LARGE SCALE GENOMIC DNA]</scope>
    <source>
        <strain evidence="11 12">BT-1</strain>
    </source>
</reference>
<dbReference type="AlphaFoldDB" id="L0EUF6"/>
<evidence type="ECO:0000256" key="6">
    <source>
        <dbReference type="ARBA" id="ARBA00022989"/>
    </source>
</evidence>
<proteinExistence type="inferred from homology"/>
<dbReference type="Pfam" id="PF03799">
    <property type="entry name" value="FtsQ_DivIB_C"/>
    <property type="match status" value="1"/>
</dbReference>
<dbReference type="Pfam" id="PF08478">
    <property type="entry name" value="POTRA_1"/>
    <property type="match status" value="1"/>
</dbReference>
<dbReference type="InterPro" id="IPR005548">
    <property type="entry name" value="Cell_div_FtsQ/DivIB_C"/>
</dbReference>
<dbReference type="EMBL" id="CP003789">
    <property type="protein sequence ID" value="AGA64587.1"/>
    <property type="molecule type" value="Genomic_DNA"/>
</dbReference>
<name>L0EUF6_LIBCB</name>
<dbReference type="PANTHER" id="PTHR35851">
    <property type="entry name" value="CELL DIVISION PROTEIN FTSQ"/>
    <property type="match status" value="1"/>
</dbReference>
<comment type="function">
    <text evidence="9">Essential cell division protein.</text>
</comment>
<dbReference type="InterPro" id="IPR026579">
    <property type="entry name" value="FtsQ"/>
</dbReference>
<dbReference type="Proteomes" id="UP000010799">
    <property type="component" value="Chromosome"/>
</dbReference>
<dbReference type="Gene3D" id="3.40.50.11690">
    <property type="entry name" value="Cell division protein FtsQ/DivIB"/>
    <property type="match status" value="1"/>
</dbReference>
<dbReference type="GO" id="GO:0043093">
    <property type="term" value="P:FtsZ-dependent cytokinesis"/>
    <property type="evidence" value="ECO:0007669"/>
    <property type="project" value="UniProtKB-UniRule"/>
</dbReference>
<evidence type="ECO:0000256" key="2">
    <source>
        <dbReference type="ARBA" id="ARBA00022475"/>
    </source>
</evidence>
<dbReference type="Gene3D" id="3.10.20.310">
    <property type="entry name" value="membrane protein fhac"/>
    <property type="match status" value="1"/>
</dbReference>
<dbReference type="KEGG" id="lcc:B488_05950"/>
<evidence type="ECO:0000313" key="11">
    <source>
        <dbReference type="EMBL" id="AGA64587.1"/>
    </source>
</evidence>
<comment type="similarity">
    <text evidence="9">Belongs to the FtsQ/DivIB family. FtsQ subfamily.</text>
</comment>
<evidence type="ECO:0000256" key="1">
    <source>
        <dbReference type="ARBA" id="ARBA00004370"/>
    </source>
</evidence>
<keyword evidence="12" id="KW-1185">Reference proteome</keyword>
<evidence type="ECO:0000256" key="8">
    <source>
        <dbReference type="ARBA" id="ARBA00023306"/>
    </source>
</evidence>
<organism evidence="11 12">
    <name type="scientific">Liberibacter crescens (strain BT-1)</name>
    <dbReference type="NCBI Taxonomy" id="1215343"/>
    <lineage>
        <taxon>Bacteria</taxon>
        <taxon>Pseudomonadati</taxon>
        <taxon>Pseudomonadota</taxon>
        <taxon>Alphaproteobacteria</taxon>
        <taxon>Hyphomicrobiales</taxon>
        <taxon>Rhizobiaceae</taxon>
        <taxon>Liberibacter</taxon>
    </lineage>
</organism>
<evidence type="ECO:0000256" key="3">
    <source>
        <dbReference type="ARBA" id="ARBA00022519"/>
    </source>
</evidence>
<feature type="transmembrane region" description="Helical" evidence="9">
    <location>
        <begin position="12"/>
        <end position="31"/>
    </location>
</feature>
<keyword evidence="5 9" id="KW-0812">Transmembrane</keyword>
<evidence type="ECO:0000256" key="5">
    <source>
        <dbReference type="ARBA" id="ARBA00022692"/>
    </source>
</evidence>